<dbReference type="AlphaFoldDB" id="A0A0G9JWD5"/>
<dbReference type="EMBL" id="JAIQ01000119">
    <property type="protein sequence ID" value="KLD98593.1"/>
    <property type="molecule type" value="Genomic_DNA"/>
</dbReference>
<organism evidence="2 3">
    <name type="scientific">Aliarcobacter butzleri L348</name>
    <dbReference type="NCBI Taxonomy" id="1447256"/>
    <lineage>
        <taxon>Bacteria</taxon>
        <taxon>Pseudomonadati</taxon>
        <taxon>Campylobacterota</taxon>
        <taxon>Epsilonproteobacteria</taxon>
        <taxon>Campylobacterales</taxon>
        <taxon>Arcobacteraceae</taxon>
        <taxon>Aliarcobacter</taxon>
    </lineage>
</organism>
<sequence>MIYKFLILTIFFVIQINAVETSSSLTRQKMEVLELKNELNNFYNEKEKEYQTQKKELENLLAQVEKEKAETKRLHDKNLALLKDIRAEVQSKTVKIYDGMKAKNAAEIFDQMINEGKIEDVFDIILRLRESNVTQILKFLTVTNASRLTQKLEKYNLDKDKKD</sequence>
<dbReference type="GeneID" id="24304923"/>
<protein>
    <recommendedName>
        <fullName evidence="4">PDP protein</fullName>
    </recommendedName>
</protein>
<comment type="caution">
    <text evidence="2">The sequence shown here is derived from an EMBL/GenBank/DDBJ whole genome shotgun (WGS) entry which is preliminary data.</text>
</comment>
<name>A0A0G9JWD5_9BACT</name>
<proteinExistence type="predicted"/>
<dbReference type="PATRIC" id="fig|1447256.3.peg.1649"/>
<evidence type="ECO:0000313" key="3">
    <source>
        <dbReference type="Proteomes" id="UP000035514"/>
    </source>
</evidence>
<evidence type="ECO:0000313" key="2">
    <source>
        <dbReference type="EMBL" id="KLD98593.1"/>
    </source>
</evidence>
<dbReference type="RefSeq" id="WP_004510262.1">
    <property type="nucleotide sequence ID" value="NZ_JAIQ01000119.1"/>
</dbReference>
<evidence type="ECO:0008006" key="4">
    <source>
        <dbReference type="Google" id="ProtNLM"/>
    </source>
</evidence>
<reference evidence="2 3" key="1">
    <citation type="submission" date="2014-01" db="EMBL/GenBank/DDBJ databases">
        <title>Development of a Comparative Genomic Fingerprinting Assay for High Resolution Genotyping of Arcobacter butzleri.</title>
        <authorList>
            <person name="Webb A.L."/>
            <person name="Inglis G.D."/>
            <person name="Kruczkiewicz P."/>
            <person name="Selinger L.B."/>
            <person name="Taboada E.N."/>
        </authorList>
    </citation>
    <scope>NUCLEOTIDE SEQUENCE [LARGE SCALE GENOMIC DNA]</scope>
    <source>
        <strain evidence="2 3">L348</strain>
    </source>
</reference>
<feature type="coiled-coil region" evidence="1">
    <location>
        <begin position="25"/>
        <end position="77"/>
    </location>
</feature>
<accession>A0A0G9JWD5</accession>
<gene>
    <name evidence="2" type="ORF">AA20_08450</name>
</gene>
<keyword evidence="1" id="KW-0175">Coiled coil</keyword>
<dbReference type="Proteomes" id="UP000035514">
    <property type="component" value="Unassembled WGS sequence"/>
</dbReference>
<evidence type="ECO:0000256" key="1">
    <source>
        <dbReference type="SAM" id="Coils"/>
    </source>
</evidence>